<dbReference type="SUPFAM" id="SSF69065">
    <property type="entry name" value="RNase III domain-like"/>
    <property type="match status" value="1"/>
</dbReference>
<keyword evidence="7 15" id="KW-0507">mRNA processing</keyword>
<dbReference type="GO" id="GO:0003725">
    <property type="term" value="F:double-stranded RNA binding"/>
    <property type="evidence" value="ECO:0007669"/>
    <property type="project" value="TreeGrafter"/>
</dbReference>
<dbReference type="Pfam" id="PF14622">
    <property type="entry name" value="Ribonucleas_3_3"/>
    <property type="match status" value="1"/>
</dbReference>
<accession>A0A1T4T6G9</accession>
<comment type="catalytic activity">
    <reaction evidence="1 15">
        <text>Endonucleolytic cleavage to 5'-phosphomonoester.</text>
        <dbReference type="EC" id="3.1.26.3"/>
    </reaction>
</comment>
<dbReference type="GO" id="GO:0010468">
    <property type="term" value="P:regulation of gene expression"/>
    <property type="evidence" value="ECO:0007669"/>
    <property type="project" value="TreeGrafter"/>
</dbReference>
<keyword evidence="9 15" id="KW-0540">Nuclease</keyword>
<feature type="active site" evidence="15">
    <location>
        <position position="51"/>
    </location>
</feature>
<dbReference type="Pfam" id="PF00035">
    <property type="entry name" value="dsrm"/>
    <property type="match status" value="1"/>
</dbReference>
<dbReference type="Gene3D" id="1.10.1520.10">
    <property type="entry name" value="Ribonuclease III domain"/>
    <property type="match status" value="1"/>
</dbReference>
<evidence type="ECO:0000256" key="8">
    <source>
        <dbReference type="ARBA" id="ARBA00022694"/>
    </source>
</evidence>
<dbReference type="CDD" id="cd10845">
    <property type="entry name" value="DSRM_RNAse_III_family"/>
    <property type="match status" value="1"/>
</dbReference>
<evidence type="ECO:0000313" key="19">
    <source>
        <dbReference type="Proteomes" id="UP000190135"/>
    </source>
</evidence>
<evidence type="ECO:0000256" key="3">
    <source>
        <dbReference type="ARBA" id="ARBA00010183"/>
    </source>
</evidence>
<evidence type="ECO:0000256" key="5">
    <source>
        <dbReference type="ARBA" id="ARBA00022490"/>
    </source>
</evidence>
<dbReference type="Gene3D" id="3.30.160.20">
    <property type="match status" value="1"/>
</dbReference>
<evidence type="ECO:0000256" key="10">
    <source>
        <dbReference type="ARBA" id="ARBA00022723"/>
    </source>
</evidence>
<dbReference type="PROSITE" id="PS00517">
    <property type="entry name" value="RNASE_3_1"/>
    <property type="match status" value="1"/>
</dbReference>
<evidence type="ECO:0000256" key="14">
    <source>
        <dbReference type="ARBA" id="ARBA00022884"/>
    </source>
</evidence>
<evidence type="ECO:0000256" key="6">
    <source>
        <dbReference type="ARBA" id="ARBA00022552"/>
    </source>
</evidence>
<comment type="cofactor">
    <cofactor evidence="15">
        <name>Mg(2+)</name>
        <dbReference type="ChEBI" id="CHEBI:18420"/>
    </cofactor>
</comment>
<dbReference type="AlphaFoldDB" id="A0A1T4T6G9"/>
<dbReference type="SMART" id="SM00535">
    <property type="entry name" value="RIBOc"/>
    <property type="match status" value="1"/>
</dbReference>
<dbReference type="GO" id="GO:0006364">
    <property type="term" value="P:rRNA processing"/>
    <property type="evidence" value="ECO:0007669"/>
    <property type="project" value="UniProtKB-UniRule"/>
</dbReference>
<keyword evidence="11 15" id="KW-0255">Endonuclease</keyword>
<feature type="binding site" evidence="15">
    <location>
        <position position="120"/>
    </location>
    <ligand>
        <name>Mg(2+)</name>
        <dbReference type="ChEBI" id="CHEBI:18420"/>
    </ligand>
</feature>
<keyword evidence="13 15" id="KW-0460">Magnesium</keyword>
<keyword evidence="5 15" id="KW-0963">Cytoplasm</keyword>
<dbReference type="EC" id="3.1.26.3" evidence="15"/>
<evidence type="ECO:0000256" key="13">
    <source>
        <dbReference type="ARBA" id="ARBA00022842"/>
    </source>
</evidence>
<comment type="subunit">
    <text evidence="4 15">Homodimer.</text>
</comment>
<evidence type="ECO:0000256" key="11">
    <source>
        <dbReference type="ARBA" id="ARBA00022759"/>
    </source>
</evidence>
<comment type="function">
    <text evidence="15">Digests double-stranded RNA. Involved in the processing of primary rRNA transcript to yield the immediate precursors to the large and small rRNAs (23S and 16S). Processes some mRNAs, and tRNAs when they are encoded in the rRNA operon. Processes pre-crRNA and tracrRNA of type II CRISPR loci if present in the organism.</text>
</comment>
<dbReference type="NCBIfam" id="TIGR02191">
    <property type="entry name" value="RNaseIII"/>
    <property type="match status" value="1"/>
</dbReference>
<dbReference type="FunFam" id="3.30.160.20:FF:000003">
    <property type="entry name" value="Ribonuclease 3"/>
    <property type="match status" value="1"/>
</dbReference>
<dbReference type="InterPro" id="IPR000999">
    <property type="entry name" value="RNase_III_dom"/>
</dbReference>
<feature type="binding site" evidence="15">
    <location>
        <position position="47"/>
    </location>
    <ligand>
        <name>Mg(2+)</name>
        <dbReference type="ChEBI" id="CHEBI:18420"/>
    </ligand>
</feature>
<dbReference type="GO" id="GO:0046872">
    <property type="term" value="F:metal ion binding"/>
    <property type="evidence" value="ECO:0007669"/>
    <property type="project" value="UniProtKB-KW"/>
</dbReference>
<dbReference type="InterPro" id="IPR011907">
    <property type="entry name" value="RNase_III"/>
</dbReference>
<feature type="binding site" evidence="15">
    <location>
        <position position="123"/>
    </location>
    <ligand>
        <name>Mg(2+)</name>
        <dbReference type="ChEBI" id="CHEBI:18420"/>
    </ligand>
</feature>
<evidence type="ECO:0000256" key="1">
    <source>
        <dbReference type="ARBA" id="ARBA00000109"/>
    </source>
</evidence>
<keyword evidence="10 15" id="KW-0479">Metal-binding</keyword>
<evidence type="ECO:0000259" key="17">
    <source>
        <dbReference type="PROSITE" id="PS50142"/>
    </source>
</evidence>
<feature type="domain" description="DRBM" evidence="16">
    <location>
        <begin position="159"/>
        <end position="223"/>
    </location>
</feature>
<dbReference type="InterPro" id="IPR014720">
    <property type="entry name" value="dsRBD_dom"/>
</dbReference>
<evidence type="ECO:0000256" key="4">
    <source>
        <dbReference type="ARBA" id="ARBA00011738"/>
    </source>
</evidence>
<organism evidence="18 19">
    <name type="scientific">Consotaella salsifontis</name>
    <dbReference type="NCBI Taxonomy" id="1365950"/>
    <lineage>
        <taxon>Bacteria</taxon>
        <taxon>Pseudomonadati</taxon>
        <taxon>Pseudomonadota</taxon>
        <taxon>Alphaproteobacteria</taxon>
        <taxon>Hyphomicrobiales</taxon>
        <taxon>Aurantimonadaceae</taxon>
        <taxon>Consotaella</taxon>
    </lineage>
</organism>
<dbReference type="GO" id="GO:0008033">
    <property type="term" value="P:tRNA processing"/>
    <property type="evidence" value="ECO:0007669"/>
    <property type="project" value="UniProtKB-KW"/>
</dbReference>
<dbReference type="GO" id="GO:0004525">
    <property type="term" value="F:ribonuclease III activity"/>
    <property type="evidence" value="ECO:0007669"/>
    <property type="project" value="UniProtKB-UniRule"/>
</dbReference>
<dbReference type="PROSITE" id="PS50137">
    <property type="entry name" value="DS_RBD"/>
    <property type="match status" value="1"/>
</dbReference>
<dbReference type="GO" id="GO:0042802">
    <property type="term" value="F:identical protein binding"/>
    <property type="evidence" value="ECO:0007669"/>
    <property type="project" value="UniProtKB-ARBA"/>
</dbReference>
<evidence type="ECO:0000256" key="12">
    <source>
        <dbReference type="ARBA" id="ARBA00022801"/>
    </source>
</evidence>
<dbReference type="FunFam" id="1.10.1520.10:FF:000001">
    <property type="entry name" value="Ribonuclease 3"/>
    <property type="match status" value="1"/>
</dbReference>
<feature type="domain" description="RNase III" evidence="17">
    <location>
        <begin position="8"/>
        <end position="134"/>
    </location>
</feature>
<evidence type="ECO:0000256" key="15">
    <source>
        <dbReference type="HAMAP-Rule" id="MF_00104"/>
    </source>
</evidence>
<gene>
    <name evidence="15" type="primary">rnc</name>
    <name evidence="18" type="ORF">SAMN05428963_12025</name>
</gene>
<dbReference type="PANTHER" id="PTHR11207:SF0">
    <property type="entry name" value="RIBONUCLEASE 3"/>
    <property type="match status" value="1"/>
</dbReference>
<feature type="active site" evidence="15">
    <location>
        <position position="123"/>
    </location>
</feature>
<dbReference type="GO" id="GO:0019843">
    <property type="term" value="F:rRNA binding"/>
    <property type="evidence" value="ECO:0007669"/>
    <property type="project" value="UniProtKB-KW"/>
</dbReference>
<evidence type="ECO:0000259" key="16">
    <source>
        <dbReference type="PROSITE" id="PS50137"/>
    </source>
</evidence>
<keyword evidence="12 15" id="KW-0378">Hydrolase</keyword>
<dbReference type="PROSITE" id="PS50142">
    <property type="entry name" value="RNASE_3_2"/>
    <property type="match status" value="1"/>
</dbReference>
<dbReference type="RefSeq" id="WP_078710243.1">
    <property type="nucleotide sequence ID" value="NZ_FUXL01000020.1"/>
</dbReference>
<dbReference type="GO" id="GO:0005737">
    <property type="term" value="C:cytoplasm"/>
    <property type="evidence" value="ECO:0007669"/>
    <property type="project" value="UniProtKB-SubCell"/>
</dbReference>
<dbReference type="PANTHER" id="PTHR11207">
    <property type="entry name" value="RIBONUCLEASE III"/>
    <property type="match status" value="1"/>
</dbReference>
<dbReference type="Proteomes" id="UP000190135">
    <property type="component" value="Unassembled WGS sequence"/>
</dbReference>
<comment type="similarity">
    <text evidence="3">Belongs to the ribonuclease III family.</text>
</comment>
<evidence type="ECO:0000256" key="7">
    <source>
        <dbReference type="ARBA" id="ARBA00022664"/>
    </source>
</evidence>
<keyword evidence="14 15" id="KW-0694">RNA-binding</keyword>
<sequence>MARVEHSLTDLEKRIGITVSNKARLERALTHASLKAGSTAKNYERLEFLGDRVLGLVIAERLFEMFPHAAEGDLSLRLNSLVSADACADIAEEIGLADFIRHGGDVKRIKGSQSKNIRADVVEALIAAIYLDGGLDAARDFIERFWKSRLAGSSAARRDAKTALQEWAHLKTTETPRYEVVDRTGPDHDPMFTVRVVIDGVKPGEGAGRSKRLAEQDAATAVLLREGVWKDET</sequence>
<dbReference type="GO" id="GO:0006397">
    <property type="term" value="P:mRNA processing"/>
    <property type="evidence" value="ECO:0007669"/>
    <property type="project" value="UniProtKB-UniRule"/>
</dbReference>
<keyword evidence="19" id="KW-1185">Reference proteome</keyword>
<dbReference type="InterPro" id="IPR036389">
    <property type="entry name" value="RNase_III_sf"/>
</dbReference>
<protein>
    <recommendedName>
        <fullName evidence="15">Ribonuclease 3</fullName>
        <ecNumber evidence="15">3.1.26.3</ecNumber>
    </recommendedName>
    <alternativeName>
        <fullName evidence="15">Ribonuclease III</fullName>
        <shortName evidence="15">RNase III</shortName>
    </alternativeName>
</protein>
<dbReference type="EMBL" id="FUXL01000020">
    <property type="protein sequence ID" value="SKA36062.1"/>
    <property type="molecule type" value="Genomic_DNA"/>
</dbReference>
<dbReference type="SUPFAM" id="SSF54768">
    <property type="entry name" value="dsRNA-binding domain-like"/>
    <property type="match status" value="1"/>
</dbReference>
<dbReference type="CDD" id="cd00593">
    <property type="entry name" value="RIBOc"/>
    <property type="match status" value="1"/>
</dbReference>
<evidence type="ECO:0000256" key="2">
    <source>
        <dbReference type="ARBA" id="ARBA00004496"/>
    </source>
</evidence>
<dbReference type="STRING" id="1365950.SAMN05428963_12025"/>
<keyword evidence="6 15" id="KW-0698">rRNA processing</keyword>
<reference evidence="18 19" key="1">
    <citation type="submission" date="2017-02" db="EMBL/GenBank/DDBJ databases">
        <authorList>
            <person name="Peterson S.W."/>
        </authorList>
    </citation>
    <scope>NUCLEOTIDE SEQUENCE [LARGE SCALE GENOMIC DNA]</scope>
    <source>
        <strain evidence="18 19">USBA 369</strain>
    </source>
</reference>
<comment type="subcellular location">
    <subcellularLocation>
        <location evidence="2 15">Cytoplasm</location>
    </subcellularLocation>
</comment>
<keyword evidence="15" id="KW-0699">rRNA-binding</keyword>
<evidence type="ECO:0000313" key="18">
    <source>
        <dbReference type="EMBL" id="SKA36062.1"/>
    </source>
</evidence>
<name>A0A1T4T6G9_9HYPH</name>
<dbReference type="HAMAP" id="MF_00104">
    <property type="entry name" value="RNase_III"/>
    <property type="match status" value="1"/>
</dbReference>
<dbReference type="SMART" id="SM00358">
    <property type="entry name" value="DSRM"/>
    <property type="match status" value="1"/>
</dbReference>
<proteinExistence type="inferred from homology"/>
<keyword evidence="8 15" id="KW-0819">tRNA processing</keyword>
<evidence type="ECO:0000256" key="9">
    <source>
        <dbReference type="ARBA" id="ARBA00022722"/>
    </source>
</evidence>